<feature type="compositionally biased region" description="Low complexity" evidence="1">
    <location>
        <begin position="29"/>
        <end position="43"/>
    </location>
</feature>
<reference evidence="2" key="1">
    <citation type="journal article" date="2020" name="Fungal Divers.">
        <title>Resolving the Mortierellaceae phylogeny through synthesis of multi-gene phylogenetics and phylogenomics.</title>
        <authorList>
            <person name="Vandepol N."/>
            <person name="Liber J."/>
            <person name="Desiro A."/>
            <person name="Na H."/>
            <person name="Kennedy M."/>
            <person name="Barry K."/>
            <person name="Grigoriev I.V."/>
            <person name="Miller A.N."/>
            <person name="O'Donnell K."/>
            <person name="Stajich J.E."/>
            <person name="Bonito G."/>
        </authorList>
    </citation>
    <scope>NUCLEOTIDE SEQUENCE</scope>
    <source>
        <strain evidence="2">CK1249</strain>
    </source>
</reference>
<protein>
    <submittedName>
        <fullName evidence="2">Uncharacterized protein</fullName>
    </submittedName>
</protein>
<accession>A0A9P6IU46</accession>
<gene>
    <name evidence="2" type="ORF">BGZ70_002483</name>
</gene>
<evidence type="ECO:0000313" key="2">
    <source>
        <dbReference type="EMBL" id="KAF9947856.1"/>
    </source>
</evidence>
<organism evidence="2 3">
    <name type="scientific">Mortierella alpina</name>
    <name type="common">Oleaginous fungus</name>
    <name type="synonym">Mortierella renispora</name>
    <dbReference type="NCBI Taxonomy" id="64518"/>
    <lineage>
        <taxon>Eukaryota</taxon>
        <taxon>Fungi</taxon>
        <taxon>Fungi incertae sedis</taxon>
        <taxon>Mucoromycota</taxon>
        <taxon>Mortierellomycotina</taxon>
        <taxon>Mortierellomycetes</taxon>
        <taxon>Mortierellales</taxon>
        <taxon>Mortierellaceae</taxon>
        <taxon>Mortierella</taxon>
    </lineage>
</organism>
<dbReference type="OrthoDB" id="2272836at2759"/>
<feature type="compositionally biased region" description="Low complexity" evidence="1">
    <location>
        <begin position="92"/>
        <end position="101"/>
    </location>
</feature>
<feature type="compositionally biased region" description="Basic residues" evidence="1">
    <location>
        <begin position="13"/>
        <end position="28"/>
    </location>
</feature>
<dbReference type="AlphaFoldDB" id="A0A9P6IU46"/>
<dbReference type="EMBL" id="JAAAHY010001600">
    <property type="protein sequence ID" value="KAF9947856.1"/>
    <property type="molecule type" value="Genomic_DNA"/>
</dbReference>
<evidence type="ECO:0000313" key="3">
    <source>
        <dbReference type="Proteomes" id="UP000738359"/>
    </source>
</evidence>
<sequence>MVDHPDHSPHPSSQRHHAHQHQHQHHRQQLPSSHQHQQAQQFIPHHHSSQTQRVYQNYSQEIQGPLSAGVIEGHRAFPSFHSSLHHHPRQPSASSSSSSTSYPNLSVADILDRYQDAHKDFLVSILNAKAKEDERKAEEERYKTEQIKLRSKQLELELALEKRRGSPPAGAYTHHLLR</sequence>
<proteinExistence type="predicted"/>
<evidence type="ECO:0000256" key="1">
    <source>
        <dbReference type="SAM" id="MobiDB-lite"/>
    </source>
</evidence>
<feature type="region of interest" description="Disordered" evidence="1">
    <location>
        <begin position="80"/>
        <end position="102"/>
    </location>
</feature>
<feature type="region of interest" description="Disordered" evidence="1">
    <location>
        <begin position="1"/>
        <end position="54"/>
    </location>
</feature>
<dbReference type="Proteomes" id="UP000738359">
    <property type="component" value="Unassembled WGS sequence"/>
</dbReference>
<name>A0A9P6IU46_MORAP</name>
<keyword evidence="3" id="KW-1185">Reference proteome</keyword>
<comment type="caution">
    <text evidence="2">The sequence shown here is derived from an EMBL/GenBank/DDBJ whole genome shotgun (WGS) entry which is preliminary data.</text>
</comment>